<evidence type="ECO:0000313" key="2">
    <source>
        <dbReference type="EMBL" id="QJB68353.1"/>
    </source>
</evidence>
<dbReference type="KEGG" id="phao:HF685_02725"/>
<organism evidence="2 3">
    <name type="scientific">Parasphingorhabdus halotolerans</name>
    <dbReference type="NCBI Taxonomy" id="2725558"/>
    <lineage>
        <taxon>Bacteria</taxon>
        <taxon>Pseudomonadati</taxon>
        <taxon>Pseudomonadota</taxon>
        <taxon>Alphaproteobacteria</taxon>
        <taxon>Sphingomonadales</taxon>
        <taxon>Sphingomonadaceae</taxon>
        <taxon>Parasphingorhabdus</taxon>
    </lineage>
</organism>
<dbReference type="InterPro" id="IPR018762">
    <property type="entry name" value="ChpT_C"/>
</dbReference>
<dbReference type="Gene3D" id="3.30.565.10">
    <property type="entry name" value="Histidine kinase-like ATPase, C-terminal domain"/>
    <property type="match status" value="1"/>
</dbReference>
<dbReference type="AlphaFoldDB" id="A0A6H2DK40"/>
<protein>
    <submittedName>
        <fullName evidence="2">Histidine phosphotransferase</fullName>
    </submittedName>
</protein>
<sequence length="213" mass="22164">MSESDVDLAALLCSKLCHDLLSPVGAINNGLELLEDENDPEMRDRCFDLVADSARASADKLKYFRLAFGAAGGFGDVVDPAEAKQLVESLVGDNGKIALGWAVQSEALPKKAIKILLNLALIAREALVRGGRLDVGAEKGDLGIEVVVRAEGPKIALDEGIRAALEGGLPDSELSARTAAAYMSRKLATANGGDLRISPASGTELLLGAIVTA</sequence>
<keyword evidence="3" id="KW-1185">Reference proteome</keyword>
<gene>
    <name evidence="2" type="ORF">HF685_02725</name>
</gene>
<evidence type="ECO:0000313" key="3">
    <source>
        <dbReference type="Proteomes" id="UP000501600"/>
    </source>
</evidence>
<dbReference type="Gene3D" id="1.10.287.130">
    <property type="match status" value="1"/>
</dbReference>
<evidence type="ECO:0000259" key="1">
    <source>
        <dbReference type="Pfam" id="PF10090"/>
    </source>
</evidence>
<feature type="domain" description="Histidine phosphotransferase ChpT C-terminal" evidence="1">
    <location>
        <begin position="81"/>
        <end position="199"/>
    </location>
</feature>
<dbReference type="Pfam" id="PF10090">
    <property type="entry name" value="HPTransfase"/>
    <property type="match status" value="1"/>
</dbReference>
<proteinExistence type="predicted"/>
<name>A0A6H2DK40_9SPHN</name>
<keyword evidence="2" id="KW-0808">Transferase</keyword>
<dbReference type="InterPro" id="IPR036890">
    <property type="entry name" value="HATPase_C_sf"/>
</dbReference>
<dbReference type="Proteomes" id="UP000501600">
    <property type="component" value="Chromosome"/>
</dbReference>
<reference evidence="2 3" key="1">
    <citation type="submission" date="2020-04" db="EMBL/GenBank/DDBJ databases">
        <title>Genome sequence for Sphingorhabdus sp. strain M1.</title>
        <authorList>
            <person name="Park S.-J."/>
        </authorList>
    </citation>
    <scope>NUCLEOTIDE SEQUENCE [LARGE SCALE GENOMIC DNA]</scope>
    <source>
        <strain evidence="2 3">JK6</strain>
    </source>
</reference>
<dbReference type="GO" id="GO:0016740">
    <property type="term" value="F:transferase activity"/>
    <property type="evidence" value="ECO:0007669"/>
    <property type="project" value="UniProtKB-KW"/>
</dbReference>
<dbReference type="EMBL" id="CP051217">
    <property type="protein sequence ID" value="QJB68353.1"/>
    <property type="molecule type" value="Genomic_DNA"/>
</dbReference>
<accession>A0A6H2DK40</accession>
<dbReference type="RefSeq" id="WP_168818197.1">
    <property type="nucleotide sequence ID" value="NZ_CP051217.1"/>
</dbReference>